<evidence type="ECO:0000313" key="11">
    <source>
        <dbReference type="Proteomes" id="UP001140091"/>
    </source>
</evidence>
<dbReference type="NCBIfam" id="TIGR02250">
    <property type="entry name" value="FCP1_euk"/>
    <property type="match status" value="1"/>
</dbReference>
<dbReference type="PANTHER" id="PTHR23081">
    <property type="entry name" value="RNA POLYMERASE II CTD PHOSPHATASE"/>
    <property type="match status" value="1"/>
</dbReference>
<feature type="region of interest" description="Disordered" evidence="7">
    <location>
        <begin position="189"/>
        <end position="222"/>
    </location>
</feature>
<name>A0A9W8MD84_9AGAR</name>
<comment type="catalytic activity">
    <reaction evidence="5 6">
        <text>O-phospho-L-threonyl-[protein] + H2O = L-threonyl-[protein] + phosphate</text>
        <dbReference type="Rhea" id="RHEA:47004"/>
        <dbReference type="Rhea" id="RHEA-COMP:11060"/>
        <dbReference type="Rhea" id="RHEA-COMP:11605"/>
        <dbReference type="ChEBI" id="CHEBI:15377"/>
        <dbReference type="ChEBI" id="CHEBI:30013"/>
        <dbReference type="ChEBI" id="CHEBI:43474"/>
        <dbReference type="ChEBI" id="CHEBI:61977"/>
        <dbReference type="EC" id="3.1.3.16"/>
    </reaction>
</comment>
<feature type="region of interest" description="Disordered" evidence="7">
    <location>
        <begin position="439"/>
        <end position="487"/>
    </location>
</feature>
<dbReference type="PANTHER" id="PTHR23081:SF36">
    <property type="entry name" value="RNA POLYMERASE II SUBUNIT A C-TERMINAL DOMAIN PHOSPHATASE"/>
    <property type="match status" value="1"/>
</dbReference>
<feature type="compositionally biased region" description="Polar residues" evidence="7">
    <location>
        <begin position="731"/>
        <end position="743"/>
    </location>
</feature>
<feature type="region of interest" description="Disordered" evidence="7">
    <location>
        <begin position="627"/>
        <end position="784"/>
    </location>
</feature>
<evidence type="ECO:0000256" key="3">
    <source>
        <dbReference type="ARBA" id="ARBA00023242"/>
    </source>
</evidence>
<comment type="catalytic activity">
    <reaction evidence="4 6">
        <text>O-phospho-L-seryl-[protein] + H2O = L-seryl-[protein] + phosphate</text>
        <dbReference type="Rhea" id="RHEA:20629"/>
        <dbReference type="Rhea" id="RHEA-COMP:9863"/>
        <dbReference type="Rhea" id="RHEA-COMP:11604"/>
        <dbReference type="ChEBI" id="CHEBI:15377"/>
        <dbReference type="ChEBI" id="CHEBI:29999"/>
        <dbReference type="ChEBI" id="CHEBI:43474"/>
        <dbReference type="ChEBI" id="CHEBI:83421"/>
        <dbReference type="EC" id="3.1.3.16"/>
    </reaction>
</comment>
<dbReference type="InterPro" id="IPR004274">
    <property type="entry name" value="FCP1_dom"/>
</dbReference>
<dbReference type="InterPro" id="IPR036412">
    <property type="entry name" value="HAD-like_sf"/>
</dbReference>
<dbReference type="EMBL" id="JANBPK010000966">
    <property type="protein sequence ID" value="KAJ2927695.1"/>
    <property type="molecule type" value="Genomic_DNA"/>
</dbReference>
<dbReference type="PROSITE" id="PS50969">
    <property type="entry name" value="FCP1"/>
    <property type="match status" value="1"/>
</dbReference>
<gene>
    <name evidence="10" type="ORF">H1R20_g9386</name>
</gene>
<evidence type="ECO:0000259" key="8">
    <source>
        <dbReference type="PROSITE" id="PS50172"/>
    </source>
</evidence>
<proteinExistence type="predicted"/>
<dbReference type="Proteomes" id="UP001140091">
    <property type="component" value="Unassembled WGS sequence"/>
</dbReference>
<feature type="region of interest" description="Disordered" evidence="7">
    <location>
        <begin position="508"/>
        <end position="529"/>
    </location>
</feature>
<organism evidence="10 11">
    <name type="scientific">Candolleomyces eurysporus</name>
    <dbReference type="NCBI Taxonomy" id="2828524"/>
    <lineage>
        <taxon>Eukaryota</taxon>
        <taxon>Fungi</taxon>
        <taxon>Dikarya</taxon>
        <taxon>Basidiomycota</taxon>
        <taxon>Agaricomycotina</taxon>
        <taxon>Agaricomycetes</taxon>
        <taxon>Agaricomycetidae</taxon>
        <taxon>Agaricales</taxon>
        <taxon>Agaricineae</taxon>
        <taxon>Psathyrellaceae</taxon>
        <taxon>Candolleomyces</taxon>
    </lineage>
</organism>
<evidence type="ECO:0000256" key="6">
    <source>
        <dbReference type="RuleBase" id="RU366066"/>
    </source>
</evidence>
<feature type="compositionally biased region" description="Acidic residues" evidence="7">
    <location>
        <begin position="749"/>
        <end position="784"/>
    </location>
</feature>
<feature type="region of interest" description="Disordered" evidence="7">
    <location>
        <begin position="377"/>
        <end position="409"/>
    </location>
</feature>
<dbReference type="EC" id="3.1.3.16" evidence="6"/>
<dbReference type="Pfam" id="PF03031">
    <property type="entry name" value="NIF"/>
    <property type="match status" value="1"/>
</dbReference>
<dbReference type="GO" id="GO:0008420">
    <property type="term" value="F:RNA polymerase II CTD heptapeptide repeat phosphatase activity"/>
    <property type="evidence" value="ECO:0007669"/>
    <property type="project" value="UniProtKB-UniRule"/>
</dbReference>
<keyword evidence="2 6" id="KW-0378">Hydrolase</keyword>
<comment type="caution">
    <text evidence="10">The sequence shown here is derived from an EMBL/GenBank/DDBJ whole genome shotgun (WGS) entry which is preliminary data.</text>
</comment>
<dbReference type="InterPro" id="IPR011947">
    <property type="entry name" value="FCP1_euk"/>
</dbReference>
<dbReference type="InterPro" id="IPR023214">
    <property type="entry name" value="HAD_sf"/>
</dbReference>
<feature type="domain" description="BRCT" evidence="8">
    <location>
        <begin position="539"/>
        <end position="565"/>
    </location>
</feature>
<dbReference type="Gene3D" id="3.40.50.10190">
    <property type="entry name" value="BRCT domain"/>
    <property type="match status" value="1"/>
</dbReference>
<evidence type="ECO:0000256" key="2">
    <source>
        <dbReference type="ARBA" id="ARBA00022801"/>
    </source>
</evidence>
<evidence type="ECO:0000259" key="9">
    <source>
        <dbReference type="PROSITE" id="PS50969"/>
    </source>
</evidence>
<dbReference type="SUPFAM" id="SSF56784">
    <property type="entry name" value="HAD-like"/>
    <property type="match status" value="1"/>
</dbReference>
<dbReference type="GO" id="GO:0005634">
    <property type="term" value="C:nucleus"/>
    <property type="evidence" value="ECO:0007669"/>
    <property type="project" value="UniProtKB-SubCell"/>
</dbReference>
<dbReference type="PROSITE" id="PS50172">
    <property type="entry name" value="BRCT"/>
    <property type="match status" value="1"/>
</dbReference>
<evidence type="ECO:0000256" key="7">
    <source>
        <dbReference type="SAM" id="MobiDB-lite"/>
    </source>
</evidence>
<sequence>MAEDPTELFLPASFPYPLTVVSLDAPVDSKVNRGTRLLSYSYVYHPKDKTERPTTRFGTWDSTAEGDLTRWNLKVGDVVSSCEEAVVLILEPCKHGVQLGGLCALCGKDLTIVDYTGYSDASRASIQMTHSAFGPTVSLEEAQRIERETANHLLGSRKLSLIVDLDQTIVHATVDPTVGEWITEGENWEAKQAKKQAKSSTPTDSDDSSDEDSDGEEECNPNWEALKDVRKFRLGPESFGNPSSRSKGKHKVVENDGCIYYIKARPGWKEFLEKAATRYEMHVYTMGTRAYAEQVCAILDPDKKIFGNRLLSRDESGSLTQKNLKRLFPCDTSMVVIIDDRADVWEWSPNLVKVIPYDFFVGIGDINSNFLPKVDPSTLAPAPAPTPTPTPSKSDSPSASDEENSSVDVNGDTTEVSVLLNENNAALDAQLEERPLAKKEKEMQEHEEEEEAKQTQSPDKATTTTQPSESNAHDHHHHRKALLKNDDTELQRVGKLLDEVHRRFFTTYSNSSSNNNRRSNKPDVTRGTVKVDQARKRGNIAIVSQLWLTESIGQWRKMDEKPYLLEEMEVHHPVTHPPTSSPVMDIHHLPAEDPEMDEDEGWHKDPSELDTAAIDWDEINAEVDAAMDESDDEEDEAGYIGYNDDDGAQTERSEDFSDDGSVKSLSANNSPRMKRKRLRSLTPSEAGFDGDTDLLRSPLAKRKKMAADRSGLSRLKQGITASDLDGASRPASENGSAPTSPTAMHQDAVGEDDDDDDDDDGEGDFDLEDDFLAREFEEDEEEVG</sequence>
<feature type="compositionally biased region" description="Polar residues" evidence="7">
    <location>
        <begin position="454"/>
        <end position="470"/>
    </location>
</feature>
<evidence type="ECO:0000313" key="10">
    <source>
        <dbReference type="EMBL" id="KAJ2927695.1"/>
    </source>
</evidence>
<evidence type="ECO:0000256" key="4">
    <source>
        <dbReference type="ARBA" id="ARBA00047761"/>
    </source>
</evidence>
<accession>A0A9W8MD84</accession>
<keyword evidence="11" id="KW-1185">Reference proteome</keyword>
<dbReference type="SUPFAM" id="SSF52113">
    <property type="entry name" value="BRCT domain"/>
    <property type="match status" value="1"/>
</dbReference>
<dbReference type="InterPro" id="IPR001357">
    <property type="entry name" value="BRCT_dom"/>
</dbReference>
<dbReference type="AlphaFoldDB" id="A0A9W8MD84"/>
<dbReference type="Gene3D" id="3.40.50.1000">
    <property type="entry name" value="HAD superfamily/HAD-like"/>
    <property type="match status" value="1"/>
</dbReference>
<comment type="subcellular location">
    <subcellularLocation>
        <location evidence="1 6">Nucleus</location>
    </subcellularLocation>
</comment>
<feature type="compositionally biased region" description="Acidic residues" evidence="7">
    <location>
        <begin position="204"/>
        <end position="219"/>
    </location>
</feature>
<feature type="compositionally biased region" description="Acidic residues" evidence="7">
    <location>
        <begin position="627"/>
        <end position="648"/>
    </location>
</feature>
<dbReference type="InterPro" id="IPR039189">
    <property type="entry name" value="Fcp1"/>
</dbReference>
<protein>
    <recommendedName>
        <fullName evidence="6">RNA polymerase II subunit A C-terminal domain phosphatase</fullName>
        <ecNumber evidence="6">3.1.3.16</ecNumber>
    </recommendedName>
</protein>
<dbReference type="InterPro" id="IPR036420">
    <property type="entry name" value="BRCT_dom_sf"/>
</dbReference>
<evidence type="ECO:0000256" key="1">
    <source>
        <dbReference type="ARBA" id="ARBA00004123"/>
    </source>
</evidence>
<evidence type="ECO:0000256" key="5">
    <source>
        <dbReference type="ARBA" id="ARBA00048336"/>
    </source>
</evidence>
<dbReference type="OrthoDB" id="10249888at2759"/>
<dbReference type="CDD" id="cd07521">
    <property type="entry name" value="HAD_FCP1-like"/>
    <property type="match status" value="1"/>
</dbReference>
<feature type="non-terminal residue" evidence="10">
    <location>
        <position position="1"/>
    </location>
</feature>
<reference evidence="10" key="1">
    <citation type="submission" date="2022-06" db="EMBL/GenBank/DDBJ databases">
        <title>Genome Sequence of Candolleomyces eurysporus.</title>
        <authorList>
            <person name="Buettner E."/>
        </authorList>
    </citation>
    <scope>NUCLEOTIDE SEQUENCE</scope>
    <source>
        <strain evidence="10">VTCC 930004</strain>
    </source>
</reference>
<keyword evidence="3 6" id="KW-0539">Nucleus</keyword>
<dbReference type="SMART" id="SM00577">
    <property type="entry name" value="CPDc"/>
    <property type="match status" value="1"/>
</dbReference>
<feature type="domain" description="FCP1 homology" evidence="9">
    <location>
        <begin position="154"/>
        <end position="377"/>
    </location>
</feature>
<comment type="function">
    <text evidence="6">This promotes the activity of RNA polymerase II.</text>
</comment>